<organism evidence="1 2">
    <name type="scientific">Trichomonas vaginalis (strain ATCC PRA-98 / G3)</name>
    <dbReference type="NCBI Taxonomy" id="412133"/>
    <lineage>
        <taxon>Eukaryota</taxon>
        <taxon>Metamonada</taxon>
        <taxon>Parabasalia</taxon>
        <taxon>Trichomonadida</taxon>
        <taxon>Trichomonadidae</taxon>
        <taxon>Trichomonas</taxon>
    </lineage>
</organism>
<dbReference type="VEuPathDB" id="TrichDB:TVAG_234430"/>
<proteinExistence type="predicted"/>
<dbReference type="RefSeq" id="XP_001306055.1">
    <property type="nucleotide sequence ID" value="XM_001306054.1"/>
</dbReference>
<gene>
    <name evidence="1" type="ORF">TVAG_234430</name>
</gene>
<dbReference type="InParanoid" id="A2FPP9"/>
<dbReference type="Proteomes" id="UP000001542">
    <property type="component" value="Unassembled WGS sequence"/>
</dbReference>
<dbReference type="VEuPathDB" id="TrichDB:TVAGG3_0774720"/>
<dbReference type="EMBL" id="DS113929">
    <property type="protein sequence ID" value="EAX93125.1"/>
    <property type="molecule type" value="Genomic_DNA"/>
</dbReference>
<accession>A2FPP9</accession>
<dbReference type="KEGG" id="tva:4750843"/>
<evidence type="ECO:0000313" key="2">
    <source>
        <dbReference type="Proteomes" id="UP000001542"/>
    </source>
</evidence>
<sequence length="192" mass="21827">MYGDIQVSNMNTSNHKTTYYAAYIITGPTETGIINFTTASNSSSTEVGSLFNNDCNITKCNYLNNEFTGNYYSIIYCSDHSTTFLSCSFIGNKGNYLFYPRPNIVDNCYFNENNVTQTVNGDPIRYELIQPLDSFISHYSTYYCPAANLGKNKKDSRKKFKEDELDLKDIKIIINKVYKTSFVEAVNFSSLT</sequence>
<evidence type="ECO:0000313" key="1">
    <source>
        <dbReference type="EMBL" id="EAX93125.1"/>
    </source>
</evidence>
<reference evidence="1" key="2">
    <citation type="journal article" date="2007" name="Science">
        <title>Draft genome sequence of the sexually transmitted pathogen Trichomonas vaginalis.</title>
        <authorList>
            <person name="Carlton J.M."/>
            <person name="Hirt R.P."/>
            <person name="Silva J.C."/>
            <person name="Delcher A.L."/>
            <person name="Schatz M."/>
            <person name="Zhao Q."/>
            <person name="Wortman J.R."/>
            <person name="Bidwell S.L."/>
            <person name="Alsmark U.C.M."/>
            <person name="Besteiro S."/>
            <person name="Sicheritz-Ponten T."/>
            <person name="Noel C.J."/>
            <person name="Dacks J.B."/>
            <person name="Foster P.G."/>
            <person name="Simillion C."/>
            <person name="Van de Peer Y."/>
            <person name="Miranda-Saavedra D."/>
            <person name="Barton G.J."/>
            <person name="Westrop G.D."/>
            <person name="Mueller S."/>
            <person name="Dessi D."/>
            <person name="Fiori P.L."/>
            <person name="Ren Q."/>
            <person name="Paulsen I."/>
            <person name="Zhang H."/>
            <person name="Bastida-Corcuera F.D."/>
            <person name="Simoes-Barbosa A."/>
            <person name="Brown M.T."/>
            <person name="Hayes R.D."/>
            <person name="Mukherjee M."/>
            <person name="Okumura C.Y."/>
            <person name="Schneider R."/>
            <person name="Smith A.J."/>
            <person name="Vanacova S."/>
            <person name="Villalvazo M."/>
            <person name="Haas B.J."/>
            <person name="Pertea M."/>
            <person name="Feldblyum T.V."/>
            <person name="Utterback T.R."/>
            <person name="Shu C.L."/>
            <person name="Osoegawa K."/>
            <person name="de Jong P.J."/>
            <person name="Hrdy I."/>
            <person name="Horvathova L."/>
            <person name="Zubacova Z."/>
            <person name="Dolezal P."/>
            <person name="Malik S.B."/>
            <person name="Logsdon J.M. Jr."/>
            <person name="Henze K."/>
            <person name="Gupta A."/>
            <person name="Wang C.C."/>
            <person name="Dunne R.L."/>
            <person name="Upcroft J.A."/>
            <person name="Upcroft P."/>
            <person name="White O."/>
            <person name="Salzberg S.L."/>
            <person name="Tang P."/>
            <person name="Chiu C.-H."/>
            <person name="Lee Y.-S."/>
            <person name="Embley T.M."/>
            <person name="Coombs G.H."/>
            <person name="Mottram J.C."/>
            <person name="Tachezy J."/>
            <person name="Fraser-Liggett C.M."/>
            <person name="Johnson P.J."/>
        </authorList>
    </citation>
    <scope>NUCLEOTIDE SEQUENCE [LARGE SCALE GENOMIC DNA]</scope>
    <source>
        <strain evidence="1">G3</strain>
    </source>
</reference>
<keyword evidence="2" id="KW-1185">Reference proteome</keyword>
<dbReference type="AlphaFoldDB" id="A2FPP9"/>
<name>A2FPP9_TRIV3</name>
<reference evidence="1" key="1">
    <citation type="submission" date="2006-10" db="EMBL/GenBank/DDBJ databases">
        <authorList>
            <person name="Amadeo P."/>
            <person name="Zhao Q."/>
            <person name="Wortman J."/>
            <person name="Fraser-Liggett C."/>
            <person name="Carlton J."/>
        </authorList>
    </citation>
    <scope>NUCLEOTIDE SEQUENCE</scope>
    <source>
        <strain evidence="1">G3</strain>
    </source>
</reference>
<protein>
    <submittedName>
        <fullName evidence="1">Uncharacterized protein</fullName>
    </submittedName>
</protein>